<sequence length="468" mass="52387">ADSRLFSNFTTSLETWQSGFFPIEWVETNAWIAAFFGTMLSSSIRTISASLATNGTFSDSGKQHVVEYYDQVQQYFGIEPAVSLYTEGYDDVQWVVLGWLEALRALEDYKQHSGINLGQDDIEKYAHRAHVFYDRIMDKYETSLCGGGITWSPKFETYKNAITNELYIATSVGIYLYHPGDSDTSGIGTRPPLIPPLFSHDPELLQKAKIAYGWFMSQGFFNEEGLIIDGFHISPNQSTCDKRDTMVWSYNQGVILSAMRQLWEATGDDRYLNDGYALIGSTIKATGWLGSANLIDWTWRGLGRHGVMEDVCDSRDGCDRDPRTFKGIYFHHLKQFCEPLPTDNAAVPGVTYVAPKNLAASHTALCKGYQPWVEHNAQTALSTKDSAGIMGGWWNEKAWIVMRSEASKAAAPLPEGAVYSRNYREVNGSHHWSNEPSRGRRSPAGDSKEHSVETHMSGLSVVKAAWDL</sequence>
<proteinExistence type="predicted"/>
<dbReference type="PANTHER" id="PTHR47791:SF2">
    <property type="entry name" value="ENDO MANNANASE, GH76 FAMILY (EUROFUNG)"/>
    <property type="match status" value="1"/>
</dbReference>
<dbReference type="Gene3D" id="1.50.10.20">
    <property type="match status" value="1"/>
</dbReference>
<dbReference type="InterPro" id="IPR005198">
    <property type="entry name" value="Glyco_hydro_76"/>
</dbReference>
<feature type="region of interest" description="Disordered" evidence="1">
    <location>
        <begin position="428"/>
        <end position="455"/>
    </location>
</feature>
<accession>A0A1Y2DDU2</accession>
<dbReference type="PANTHER" id="PTHR47791">
    <property type="entry name" value="MEIOTICALLY UP-REGULATED GENE 191 PROTEIN"/>
    <property type="match status" value="1"/>
</dbReference>
<evidence type="ECO:0000313" key="3">
    <source>
        <dbReference type="Proteomes" id="UP000193689"/>
    </source>
</evidence>
<dbReference type="STRING" id="1141098.A0A1Y2DDU2"/>
<dbReference type="GO" id="GO:0016787">
    <property type="term" value="F:hydrolase activity"/>
    <property type="evidence" value="ECO:0007669"/>
    <property type="project" value="UniProtKB-KW"/>
</dbReference>
<dbReference type="Pfam" id="PF03663">
    <property type="entry name" value="Glyco_hydro_76"/>
    <property type="match status" value="2"/>
</dbReference>
<dbReference type="OrthoDB" id="4104179at2759"/>
<dbReference type="RefSeq" id="XP_040710691.1">
    <property type="nucleotide sequence ID" value="XM_040854565.1"/>
</dbReference>
<protein>
    <submittedName>
        <fullName evidence="2">Glycosyl hydrolase family 76-domain-containing protein</fullName>
    </submittedName>
</protein>
<dbReference type="InterPro" id="IPR008928">
    <property type="entry name" value="6-hairpin_glycosidase_sf"/>
</dbReference>
<reference evidence="2 3" key="1">
    <citation type="submission" date="2016-07" db="EMBL/GenBank/DDBJ databases">
        <title>Pervasive Adenine N6-methylation of Active Genes in Fungi.</title>
        <authorList>
            <consortium name="DOE Joint Genome Institute"/>
            <person name="Mondo S.J."/>
            <person name="Dannebaum R.O."/>
            <person name="Kuo R.C."/>
            <person name="Labutti K."/>
            <person name="Haridas S."/>
            <person name="Kuo A."/>
            <person name="Salamov A."/>
            <person name="Ahrendt S.R."/>
            <person name="Lipzen A."/>
            <person name="Sullivan W."/>
            <person name="Andreopoulos W.B."/>
            <person name="Clum A."/>
            <person name="Lindquist E."/>
            <person name="Daum C."/>
            <person name="Ramamoorthy G.K."/>
            <person name="Gryganskyi A."/>
            <person name="Culley D."/>
            <person name="Magnuson J.K."/>
            <person name="James T.Y."/>
            <person name="O'Malley M.A."/>
            <person name="Stajich J.E."/>
            <person name="Spatafora J.W."/>
            <person name="Visel A."/>
            <person name="Grigoriev I.V."/>
        </authorList>
    </citation>
    <scope>NUCLEOTIDE SEQUENCE [LARGE SCALE GENOMIC DNA]</scope>
    <source>
        <strain evidence="2 3">CBS 129021</strain>
    </source>
</reference>
<dbReference type="EMBL" id="MCFJ01000019">
    <property type="protein sequence ID" value="ORY57441.1"/>
    <property type="molecule type" value="Genomic_DNA"/>
</dbReference>
<dbReference type="GeneID" id="63770777"/>
<keyword evidence="3" id="KW-1185">Reference proteome</keyword>
<dbReference type="GO" id="GO:0005975">
    <property type="term" value="P:carbohydrate metabolic process"/>
    <property type="evidence" value="ECO:0007669"/>
    <property type="project" value="InterPro"/>
</dbReference>
<dbReference type="InterPro" id="IPR053169">
    <property type="entry name" value="MUG_Protein"/>
</dbReference>
<keyword evidence="2" id="KW-0378">Hydrolase</keyword>
<feature type="non-terminal residue" evidence="2">
    <location>
        <position position="468"/>
    </location>
</feature>
<name>A0A1Y2DDU2_9PEZI</name>
<evidence type="ECO:0000313" key="2">
    <source>
        <dbReference type="EMBL" id="ORY57441.1"/>
    </source>
</evidence>
<gene>
    <name evidence="2" type="ORF">BCR38DRAFT_301695</name>
</gene>
<dbReference type="SUPFAM" id="SSF48208">
    <property type="entry name" value="Six-hairpin glycosidases"/>
    <property type="match status" value="1"/>
</dbReference>
<evidence type="ECO:0000256" key="1">
    <source>
        <dbReference type="SAM" id="MobiDB-lite"/>
    </source>
</evidence>
<dbReference type="AlphaFoldDB" id="A0A1Y2DDU2"/>
<comment type="caution">
    <text evidence="2">The sequence shown here is derived from an EMBL/GenBank/DDBJ whole genome shotgun (WGS) entry which is preliminary data.</text>
</comment>
<feature type="non-terminal residue" evidence="2">
    <location>
        <position position="1"/>
    </location>
</feature>
<dbReference type="Proteomes" id="UP000193689">
    <property type="component" value="Unassembled WGS sequence"/>
</dbReference>
<dbReference type="InParanoid" id="A0A1Y2DDU2"/>
<organism evidence="2 3">
    <name type="scientific">Pseudomassariella vexata</name>
    <dbReference type="NCBI Taxonomy" id="1141098"/>
    <lineage>
        <taxon>Eukaryota</taxon>
        <taxon>Fungi</taxon>
        <taxon>Dikarya</taxon>
        <taxon>Ascomycota</taxon>
        <taxon>Pezizomycotina</taxon>
        <taxon>Sordariomycetes</taxon>
        <taxon>Xylariomycetidae</taxon>
        <taxon>Amphisphaeriales</taxon>
        <taxon>Pseudomassariaceae</taxon>
        <taxon>Pseudomassariella</taxon>
    </lineage>
</organism>